<dbReference type="GO" id="GO:0090575">
    <property type="term" value="C:RNA polymerase II transcription regulator complex"/>
    <property type="evidence" value="ECO:0007669"/>
    <property type="project" value="TreeGrafter"/>
</dbReference>
<sequence>MSPKFIFSRSKQNEGKTSPLDASTRRRQQVRRAQINHRRKKENYISALEEEVKRLRELVAEQQELGHLRAENQILKGILENHGIVHPGFSSQQNIQAATQDFIEVSLVGVPGRQPYLQPSMPGSLVWPAGDQSAAPVIQDSMHRSDPVIFGNHPPATLTEPGETKNRNMKLEAFDFVMKLEQPCLSHINFSEGSHNMAGHVLTLQAASFAYAPPTSSADTTWQVPFEELERLLELSSQLPLDGQVTPIQAWSILINRRSLSEVTQQTLQELTSKLVKEVRCYG</sequence>
<comment type="subcellular location">
    <subcellularLocation>
        <location evidence="1">Nucleus</location>
    </subcellularLocation>
</comment>
<feature type="coiled-coil region" evidence="3">
    <location>
        <begin position="38"/>
        <end position="65"/>
    </location>
</feature>
<evidence type="ECO:0000256" key="2">
    <source>
        <dbReference type="ARBA" id="ARBA00023242"/>
    </source>
</evidence>
<dbReference type="InterPro" id="IPR046347">
    <property type="entry name" value="bZIP_sf"/>
</dbReference>
<keyword evidence="2" id="KW-0539">Nucleus</keyword>
<evidence type="ECO:0000256" key="1">
    <source>
        <dbReference type="ARBA" id="ARBA00004123"/>
    </source>
</evidence>
<dbReference type="OrthoDB" id="2590011at2759"/>
<name>A0A5M9MEA0_9EURO</name>
<dbReference type="PANTHER" id="PTHR40621">
    <property type="entry name" value="TRANSCRIPTION FACTOR KAPC-RELATED"/>
    <property type="match status" value="1"/>
</dbReference>
<dbReference type="EMBL" id="QUQM01000007">
    <property type="protein sequence ID" value="KAA8645261.1"/>
    <property type="molecule type" value="Genomic_DNA"/>
</dbReference>
<dbReference type="RefSeq" id="XP_033424622.1">
    <property type="nucleotide sequence ID" value="XM_033571307.1"/>
</dbReference>
<protein>
    <recommendedName>
        <fullName evidence="7">BZIP domain-containing protein</fullName>
    </recommendedName>
</protein>
<dbReference type="PANTHER" id="PTHR40621:SF6">
    <property type="entry name" value="AP-1-LIKE TRANSCRIPTION FACTOR YAP1-RELATED"/>
    <property type="match status" value="1"/>
</dbReference>
<evidence type="ECO:0000313" key="5">
    <source>
        <dbReference type="EMBL" id="KAA8645261.1"/>
    </source>
</evidence>
<evidence type="ECO:0008006" key="7">
    <source>
        <dbReference type="Google" id="ProtNLM"/>
    </source>
</evidence>
<evidence type="ECO:0000256" key="3">
    <source>
        <dbReference type="SAM" id="Coils"/>
    </source>
</evidence>
<dbReference type="Gene3D" id="1.20.5.170">
    <property type="match status" value="1"/>
</dbReference>
<evidence type="ECO:0000256" key="4">
    <source>
        <dbReference type="SAM" id="MobiDB-lite"/>
    </source>
</evidence>
<accession>A0A5M9MEA0</accession>
<dbReference type="GO" id="GO:0001228">
    <property type="term" value="F:DNA-binding transcription activator activity, RNA polymerase II-specific"/>
    <property type="evidence" value="ECO:0007669"/>
    <property type="project" value="TreeGrafter"/>
</dbReference>
<dbReference type="SUPFAM" id="SSF57959">
    <property type="entry name" value="Leucine zipper domain"/>
    <property type="match status" value="1"/>
</dbReference>
<comment type="caution">
    <text evidence="5">The sequence shown here is derived from an EMBL/GenBank/DDBJ whole genome shotgun (WGS) entry which is preliminary data.</text>
</comment>
<dbReference type="VEuPathDB" id="FungiDB:EYZ11_007777"/>
<keyword evidence="3" id="KW-0175">Coiled coil</keyword>
<gene>
    <name evidence="5" type="ORF">ATNIH1004_006680</name>
</gene>
<dbReference type="InterPro" id="IPR050936">
    <property type="entry name" value="AP-1-like"/>
</dbReference>
<feature type="region of interest" description="Disordered" evidence="4">
    <location>
        <begin position="1"/>
        <end position="28"/>
    </location>
</feature>
<organism evidence="5 6">
    <name type="scientific">Aspergillus tanneri</name>
    <dbReference type="NCBI Taxonomy" id="1220188"/>
    <lineage>
        <taxon>Eukaryota</taxon>
        <taxon>Fungi</taxon>
        <taxon>Dikarya</taxon>
        <taxon>Ascomycota</taxon>
        <taxon>Pezizomycotina</taxon>
        <taxon>Eurotiomycetes</taxon>
        <taxon>Eurotiomycetidae</taxon>
        <taxon>Eurotiales</taxon>
        <taxon>Aspergillaceae</taxon>
        <taxon>Aspergillus</taxon>
        <taxon>Aspergillus subgen. Circumdati</taxon>
    </lineage>
</organism>
<reference evidence="5 6" key="1">
    <citation type="submission" date="2019-08" db="EMBL/GenBank/DDBJ databases">
        <title>The genome sequence of a newly discovered highly antifungal drug resistant Aspergillus species, Aspergillus tanneri NIH 1004.</title>
        <authorList>
            <person name="Mounaud S."/>
            <person name="Singh I."/>
            <person name="Joardar V."/>
            <person name="Pakala S."/>
            <person name="Pakala S."/>
            <person name="Venepally P."/>
            <person name="Chung J.K."/>
            <person name="Losada L."/>
            <person name="Nierman W.C."/>
        </authorList>
    </citation>
    <scope>NUCLEOTIDE SEQUENCE [LARGE SCALE GENOMIC DNA]</scope>
    <source>
        <strain evidence="5 6">NIH1004</strain>
    </source>
</reference>
<dbReference type="GO" id="GO:0000976">
    <property type="term" value="F:transcription cis-regulatory region binding"/>
    <property type="evidence" value="ECO:0007669"/>
    <property type="project" value="InterPro"/>
</dbReference>
<dbReference type="VEuPathDB" id="FungiDB:EYZ11_007780"/>
<evidence type="ECO:0000313" key="6">
    <source>
        <dbReference type="Proteomes" id="UP000324241"/>
    </source>
</evidence>
<dbReference type="AlphaFoldDB" id="A0A5M9MEA0"/>
<proteinExistence type="predicted"/>
<dbReference type="GeneID" id="54329382"/>
<dbReference type="Proteomes" id="UP000324241">
    <property type="component" value="Unassembled WGS sequence"/>
</dbReference>